<dbReference type="PANTHER" id="PTHR45528">
    <property type="entry name" value="SENSOR HISTIDINE KINASE CPXA"/>
    <property type="match status" value="1"/>
</dbReference>
<evidence type="ECO:0000256" key="13">
    <source>
        <dbReference type="ARBA" id="ARBA00023136"/>
    </source>
</evidence>
<dbReference type="PROSITE" id="PS50109">
    <property type="entry name" value="HIS_KIN"/>
    <property type="match status" value="1"/>
</dbReference>
<reference evidence="17" key="1">
    <citation type="submission" date="2020-08" db="EMBL/GenBank/DDBJ databases">
        <title>Genome public.</title>
        <authorList>
            <person name="Liu C."/>
            <person name="Sun Q."/>
        </authorList>
    </citation>
    <scope>NUCLEOTIDE SEQUENCE</scope>
    <source>
        <strain evidence="17">NSJ-12</strain>
    </source>
</reference>
<evidence type="ECO:0000256" key="1">
    <source>
        <dbReference type="ARBA" id="ARBA00000085"/>
    </source>
</evidence>
<evidence type="ECO:0000256" key="11">
    <source>
        <dbReference type="ARBA" id="ARBA00022989"/>
    </source>
</evidence>
<dbReference type="SUPFAM" id="SSF55874">
    <property type="entry name" value="ATPase domain of HSP90 chaperone/DNA topoisomerase II/histidine kinase"/>
    <property type="match status" value="1"/>
</dbReference>
<dbReference type="CDD" id="cd00082">
    <property type="entry name" value="HisKA"/>
    <property type="match status" value="1"/>
</dbReference>
<feature type="domain" description="Histidine kinase" evidence="15">
    <location>
        <begin position="256"/>
        <end position="466"/>
    </location>
</feature>
<keyword evidence="7 14" id="KW-0812">Transmembrane</keyword>
<keyword evidence="13 14" id="KW-0472">Membrane</keyword>
<dbReference type="InterPro" id="IPR003594">
    <property type="entry name" value="HATPase_dom"/>
</dbReference>
<dbReference type="InterPro" id="IPR003660">
    <property type="entry name" value="HAMP_dom"/>
</dbReference>
<dbReference type="InterPro" id="IPR050398">
    <property type="entry name" value="HssS/ArlS-like"/>
</dbReference>
<dbReference type="SUPFAM" id="SSF158472">
    <property type="entry name" value="HAMP domain-like"/>
    <property type="match status" value="1"/>
</dbReference>
<dbReference type="SMART" id="SM00388">
    <property type="entry name" value="HisKA"/>
    <property type="match status" value="1"/>
</dbReference>
<dbReference type="Pfam" id="PF00512">
    <property type="entry name" value="HisKA"/>
    <property type="match status" value="1"/>
</dbReference>
<dbReference type="PANTHER" id="PTHR45528:SF1">
    <property type="entry name" value="SENSOR HISTIDINE KINASE CPXA"/>
    <property type="match status" value="1"/>
</dbReference>
<dbReference type="InterPro" id="IPR036097">
    <property type="entry name" value="HisK_dim/P_sf"/>
</dbReference>
<dbReference type="Gene3D" id="1.10.287.130">
    <property type="match status" value="1"/>
</dbReference>
<evidence type="ECO:0000259" key="16">
    <source>
        <dbReference type="PROSITE" id="PS50885"/>
    </source>
</evidence>
<keyword evidence="6" id="KW-0808">Transferase</keyword>
<dbReference type="InterPro" id="IPR005467">
    <property type="entry name" value="His_kinase_dom"/>
</dbReference>
<keyword evidence="5" id="KW-0597">Phosphoprotein</keyword>
<feature type="domain" description="HAMP" evidence="16">
    <location>
        <begin position="189"/>
        <end position="241"/>
    </location>
</feature>
<keyword evidence="12" id="KW-0902">Two-component regulatory system</keyword>
<name>A0A926EKX8_9FIRM</name>
<evidence type="ECO:0000256" key="3">
    <source>
        <dbReference type="ARBA" id="ARBA00012438"/>
    </source>
</evidence>
<evidence type="ECO:0000256" key="14">
    <source>
        <dbReference type="SAM" id="Phobius"/>
    </source>
</evidence>
<keyword evidence="8" id="KW-0547">Nucleotide-binding</keyword>
<comment type="subcellular location">
    <subcellularLocation>
        <location evidence="2">Cell membrane</location>
        <topology evidence="2">Multi-pass membrane protein</topology>
    </subcellularLocation>
</comment>
<dbReference type="AlphaFoldDB" id="A0A926EKX8"/>
<keyword evidence="10" id="KW-0067">ATP-binding</keyword>
<dbReference type="Gene3D" id="3.30.565.10">
    <property type="entry name" value="Histidine kinase-like ATPase, C-terminal domain"/>
    <property type="match status" value="1"/>
</dbReference>
<sequence>MGIKARFITYLFKVLLWTGVACGLSLLGMFSLINMGLIRGADYYDKQIPLIRNAILEYKGEILNVGFEQEMKNAVEGDALAYEVRDEQGERIYAHDLYRQLPIMEWDTKRLLSEQKQVIGILRPKVIRYFPIVEAGRLKGSMVVAYTMSNSAEGKALNWIAQNMNLILVVAPFVYLVFFTLIYASKFLRTIEGPLQELSKGIKAIEEHNLDVSLNSDSNDELGELTRSFETMRLALKEALEVSWKQEEERKNLISSLSHDLRTPVTIIKGYTEMLMDTVQDEIVIKKIEAIDHNIDRLMKLVEDIHEINHLHQLEYKMRPEVIDFQEELSKMVKDYKLLLGEKKLDLEWNLKLNKVSYTLDRHAFREMMDNLISNSIRFTPVGGSISTAIVEGDKGVDVIVEDSGCGFTEETLLHGLSLFYQEDTSRNNKEHAGIGLYAVQMIAKKMGAEVKLYNTAYGGAGVKITNLQIK</sequence>
<dbReference type="RefSeq" id="WP_249333099.1">
    <property type="nucleotide sequence ID" value="NZ_JACRSY010000018.1"/>
</dbReference>
<dbReference type="SMART" id="SM00304">
    <property type="entry name" value="HAMP"/>
    <property type="match status" value="1"/>
</dbReference>
<evidence type="ECO:0000256" key="10">
    <source>
        <dbReference type="ARBA" id="ARBA00022840"/>
    </source>
</evidence>
<dbReference type="Pfam" id="PF02518">
    <property type="entry name" value="HATPase_c"/>
    <property type="match status" value="1"/>
</dbReference>
<feature type="transmembrane region" description="Helical" evidence="14">
    <location>
        <begin position="165"/>
        <end position="184"/>
    </location>
</feature>
<dbReference type="Proteomes" id="UP000655830">
    <property type="component" value="Unassembled WGS sequence"/>
</dbReference>
<proteinExistence type="predicted"/>
<dbReference type="SMART" id="SM00387">
    <property type="entry name" value="HATPase_c"/>
    <property type="match status" value="1"/>
</dbReference>
<dbReference type="InterPro" id="IPR036890">
    <property type="entry name" value="HATPase_C_sf"/>
</dbReference>
<dbReference type="EC" id="2.7.13.3" evidence="3"/>
<evidence type="ECO:0000256" key="4">
    <source>
        <dbReference type="ARBA" id="ARBA00022475"/>
    </source>
</evidence>
<dbReference type="InterPro" id="IPR008358">
    <property type="entry name" value="Sig_transdc_His_kin/Pase_MprB"/>
</dbReference>
<organism evidence="17 18">
    <name type="scientific">Zhenhengia yiwuensis</name>
    <dbReference type="NCBI Taxonomy" id="2763666"/>
    <lineage>
        <taxon>Bacteria</taxon>
        <taxon>Bacillati</taxon>
        <taxon>Bacillota</taxon>
        <taxon>Clostridia</taxon>
        <taxon>Lachnospirales</taxon>
        <taxon>Lachnospiraceae</taxon>
        <taxon>Zhenhengia</taxon>
    </lineage>
</organism>
<dbReference type="CDD" id="cd06225">
    <property type="entry name" value="HAMP"/>
    <property type="match status" value="1"/>
</dbReference>
<evidence type="ECO:0000256" key="5">
    <source>
        <dbReference type="ARBA" id="ARBA00022553"/>
    </source>
</evidence>
<dbReference type="EMBL" id="JACRSY010000018">
    <property type="protein sequence ID" value="MBC8580227.1"/>
    <property type="molecule type" value="Genomic_DNA"/>
</dbReference>
<dbReference type="GO" id="GO:0005886">
    <property type="term" value="C:plasma membrane"/>
    <property type="evidence" value="ECO:0007669"/>
    <property type="project" value="UniProtKB-SubCell"/>
</dbReference>
<dbReference type="SUPFAM" id="SSF47384">
    <property type="entry name" value="Homodimeric domain of signal transducing histidine kinase"/>
    <property type="match status" value="1"/>
</dbReference>
<evidence type="ECO:0000256" key="2">
    <source>
        <dbReference type="ARBA" id="ARBA00004651"/>
    </source>
</evidence>
<comment type="catalytic activity">
    <reaction evidence="1">
        <text>ATP + protein L-histidine = ADP + protein N-phospho-L-histidine.</text>
        <dbReference type="EC" id="2.7.13.3"/>
    </reaction>
</comment>
<dbReference type="Pfam" id="PF00672">
    <property type="entry name" value="HAMP"/>
    <property type="match status" value="1"/>
</dbReference>
<feature type="transmembrane region" description="Helical" evidence="14">
    <location>
        <begin position="14"/>
        <end position="37"/>
    </location>
</feature>
<evidence type="ECO:0000259" key="15">
    <source>
        <dbReference type="PROSITE" id="PS50109"/>
    </source>
</evidence>
<dbReference type="GO" id="GO:0005524">
    <property type="term" value="F:ATP binding"/>
    <property type="evidence" value="ECO:0007669"/>
    <property type="project" value="UniProtKB-KW"/>
</dbReference>
<comment type="caution">
    <text evidence="17">The sequence shown here is derived from an EMBL/GenBank/DDBJ whole genome shotgun (WGS) entry which is preliminary data.</text>
</comment>
<evidence type="ECO:0000256" key="9">
    <source>
        <dbReference type="ARBA" id="ARBA00022777"/>
    </source>
</evidence>
<evidence type="ECO:0000256" key="12">
    <source>
        <dbReference type="ARBA" id="ARBA00023012"/>
    </source>
</evidence>
<evidence type="ECO:0000256" key="6">
    <source>
        <dbReference type="ARBA" id="ARBA00022679"/>
    </source>
</evidence>
<keyword evidence="18" id="KW-1185">Reference proteome</keyword>
<evidence type="ECO:0000256" key="8">
    <source>
        <dbReference type="ARBA" id="ARBA00022741"/>
    </source>
</evidence>
<protein>
    <recommendedName>
        <fullName evidence="3">histidine kinase</fullName>
        <ecNumber evidence="3">2.7.13.3</ecNumber>
    </recommendedName>
</protein>
<evidence type="ECO:0000313" key="18">
    <source>
        <dbReference type="Proteomes" id="UP000655830"/>
    </source>
</evidence>
<evidence type="ECO:0000256" key="7">
    <source>
        <dbReference type="ARBA" id="ARBA00022692"/>
    </source>
</evidence>
<keyword evidence="11 14" id="KW-1133">Transmembrane helix</keyword>
<dbReference type="PRINTS" id="PR01780">
    <property type="entry name" value="LANTIREGPROT"/>
</dbReference>
<gene>
    <name evidence="17" type="ORF">H8718_11895</name>
</gene>
<evidence type="ECO:0000313" key="17">
    <source>
        <dbReference type="EMBL" id="MBC8580227.1"/>
    </source>
</evidence>
<keyword evidence="9 17" id="KW-0418">Kinase</keyword>
<dbReference type="PROSITE" id="PS50885">
    <property type="entry name" value="HAMP"/>
    <property type="match status" value="1"/>
</dbReference>
<accession>A0A926EKX8</accession>
<keyword evidence="4" id="KW-1003">Cell membrane</keyword>
<dbReference type="InterPro" id="IPR003661">
    <property type="entry name" value="HisK_dim/P_dom"/>
</dbReference>
<dbReference type="Gene3D" id="6.10.340.10">
    <property type="match status" value="1"/>
</dbReference>
<dbReference type="GO" id="GO:0000155">
    <property type="term" value="F:phosphorelay sensor kinase activity"/>
    <property type="evidence" value="ECO:0007669"/>
    <property type="project" value="InterPro"/>
</dbReference>